<evidence type="ECO:0000313" key="3">
    <source>
        <dbReference type="Proteomes" id="UP000769780"/>
    </source>
</evidence>
<dbReference type="PANTHER" id="PTHR38442:SF1">
    <property type="entry name" value="INNER MEMBRANE PROTEIN"/>
    <property type="match status" value="1"/>
</dbReference>
<feature type="transmembrane region" description="Helical" evidence="1">
    <location>
        <begin position="12"/>
        <end position="29"/>
    </location>
</feature>
<sequence length="419" mass="47836">MDKKEKKSRYLAGVSLAVMGLGFLLTIPFQDTLTGKLLQGAFEAGLVGGLADWFAVTALFRHPLGIPIPHTALLPKNRERLTQALVRMLEKDWLTVTSIMEKIGKINFTDKILMVVHREIQNEYTKKVVHSLIQDSLTRIDFKKLAPLLEKEIKGYLLEVDASRLLKSVADGIVDRKYDEAAFNYILEETGKWAATNEAKLTMGKVGKQLIETTEADGLLKFAIQSFNQMMNEERIGQMMQTFVLNRIKNVSNPDNRYRTLILEWIRKELVGIENREKLMEEINEWKNKLVSELELGGQINSLLDMAKDRILLFVAQENFVDDYVNPVVLRYLNAIKDDSEKMSAIERWLHNQVAAAIENNHSKIGMLVKENLDKLDTDTLIDMMENNIGKDIQWIRVNGAVCGFFIGLCLTIFKLVIY</sequence>
<dbReference type="PANTHER" id="PTHR38442">
    <property type="entry name" value="INNER MEMBRANE PROTEIN-RELATED"/>
    <property type="match status" value="1"/>
</dbReference>
<evidence type="ECO:0000256" key="1">
    <source>
        <dbReference type="SAM" id="Phobius"/>
    </source>
</evidence>
<dbReference type="Pfam" id="PF04286">
    <property type="entry name" value="DUF445"/>
    <property type="match status" value="1"/>
</dbReference>
<feature type="transmembrane region" description="Helical" evidence="1">
    <location>
        <begin position="395"/>
        <end position="418"/>
    </location>
</feature>
<keyword evidence="3" id="KW-1185">Reference proteome</keyword>
<proteinExistence type="predicted"/>
<keyword evidence="1" id="KW-0812">Transmembrane</keyword>
<comment type="caution">
    <text evidence="2">The sequence shown here is derived from an EMBL/GenBank/DDBJ whole genome shotgun (WGS) entry which is preliminary data.</text>
</comment>
<dbReference type="EMBL" id="JACWFH010000009">
    <property type="protein sequence ID" value="MBY0096908.1"/>
    <property type="molecule type" value="Genomic_DNA"/>
</dbReference>
<organism evidence="2 3">
    <name type="scientific">Mesobacillus maritimus</name>
    <dbReference type="NCBI Taxonomy" id="1643336"/>
    <lineage>
        <taxon>Bacteria</taxon>
        <taxon>Bacillati</taxon>
        <taxon>Bacillota</taxon>
        <taxon>Bacilli</taxon>
        <taxon>Bacillales</taxon>
        <taxon>Bacillaceae</taxon>
        <taxon>Mesobacillus</taxon>
    </lineage>
</organism>
<dbReference type="InterPro" id="IPR007383">
    <property type="entry name" value="DUF445"/>
</dbReference>
<evidence type="ECO:0000313" key="2">
    <source>
        <dbReference type="EMBL" id="MBY0096908.1"/>
    </source>
</evidence>
<accession>A0ABS7K3Z1</accession>
<reference evidence="2 3" key="1">
    <citation type="submission" date="2020-07" db="EMBL/GenBank/DDBJ databases">
        <title>Fungal Genomes of the International Space Station.</title>
        <authorList>
            <person name="Seuylemezian A."/>
            <person name="Singh N.K."/>
            <person name="Wood J."/>
            <person name="Venkateswaran K."/>
        </authorList>
    </citation>
    <scope>NUCLEOTIDE SEQUENCE [LARGE SCALE GENOMIC DNA]</scope>
    <source>
        <strain evidence="2 3">PL-B2</strain>
    </source>
</reference>
<keyword evidence="1" id="KW-0472">Membrane</keyword>
<protein>
    <submittedName>
        <fullName evidence="2">DUF445 domain-containing protein</fullName>
    </submittedName>
</protein>
<name>A0ABS7K3Z1_9BACI</name>
<dbReference type="RefSeq" id="WP_221873136.1">
    <property type="nucleotide sequence ID" value="NZ_JACWFH010000009.1"/>
</dbReference>
<gene>
    <name evidence="2" type="ORF">H0185_08815</name>
</gene>
<dbReference type="Proteomes" id="UP000769780">
    <property type="component" value="Unassembled WGS sequence"/>
</dbReference>
<keyword evidence="1" id="KW-1133">Transmembrane helix</keyword>